<dbReference type="InterPro" id="IPR036236">
    <property type="entry name" value="Znf_C2H2_sf"/>
</dbReference>
<keyword evidence="4 12" id="KW-0489">Methyltransferase</keyword>
<dbReference type="ExpressionAtlas" id="A0A178V905">
    <property type="expression patterns" value="baseline and differential"/>
</dbReference>
<evidence type="ECO:0000256" key="6">
    <source>
        <dbReference type="ARBA" id="ARBA00022691"/>
    </source>
</evidence>
<protein>
    <recommendedName>
        <fullName evidence="2">type I protein arginine methyltransferase</fullName>
        <ecNumber evidence="2">2.1.1.319</ecNumber>
    </recommendedName>
</protein>
<dbReference type="Gene3D" id="3.40.50.150">
    <property type="entry name" value="Vaccinia Virus protein VP39"/>
    <property type="match status" value="1"/>
</dbReference>
<evidence type="ECO:0000256" key="4">
    <source>
        <dbReference type="ARBA" id="ARBA00022603"/>
    </source>
</evidence>
<keyword evidence="6 12" id="KW-0949">S-adenosyl-L-methionine</keyword>
<evidence type="ECO:0000256" key="5">
    <source>
        <dbReference type="ARBA" id="ARBA00022679"/>
    </source>
</evidence>
<dbReference type="GO" id="GO:0032259">
    <property type="term" value="P:methylation"/>
    <property type="evidence" value="ECO:0007669"/>
    <property type="project" value="UniProtKB-KW"/>
</dbReference>
<accession>A0A178V905</accession>
<proteinExistence type="predicted"/>
<dbReference type="EC" id="2.1.1.319" evidence="2"/>
<keyword evidence="3" id="KW-0963">Cytoplasm</keyword>
<sequence>MVKHEILNYSEDEEENYSDEGDWGDWKADDNGIEGGEEEEEDDGDDSESDFLCLFCDSHFVSCDLLFEHCRLSHGFDFHGVRKELKLDFYSSFKLINYIRSQVAENMCFSWKIEADDYKDVKFPWDEEKYLKPFWQEDSLLYSFADDEEDEEVTFDREEVMEELQKLGDLSIDVEALGESSMSNSDKCNINGSKDVTSLSNCNGLKQSSADDLIVNGKDAEPKVCDGRLVNRNIRKVNENYFGSYSSFGIHREMLSDKVRTEAYRDALLKNPTLLNGSVVMDVGCGTGILSLFAAKAGASRVVAVEASEKMAKVATKIAKDNKVFNDNEHNGVLEVAHSMVEELDKSIQIQPHSVDVLVSEWMGYCLLYESMLSSVLYARDRWLKPGGAILPDTATMFVAGFGKGATSLPFWEDVYGFDMSSIGKEIHDDTTRLPIVDVIAERDLVTQPTLLQTFDLATMKPDEVDFTATATLEPTESEAKTRLCHGVVLWFDTGFTSRFCKENPTVLSTSPYTPPTHWAQTILTFQEPISVAPASVLSGNDRREAIGTEECPASSIHLRVSVARAHEHRSIDISLEATGLSSKGQKRHWPVQIFNL</sequence>
<feature type="compositionally biased region" description="Acidic residues" evidence="13">
    <location>
        <begin position="31"/>
        <end position="46"/>
    </location>
</feature>
<evidence type="ECO:0000313" key="15">
    <source>
        <dbReference type="EMBL" id="OAP02168.1"/>
    </source>
</evidence>
<keyword evidence="8" id="KW-0863">Zinc-finger</keyword>
<evidence type="ECO:0000256" key="2">
    <source>
        <dbReference type="ARBA" id="ARBA00011925"/>
    </source>
</evidence>
<dbReference type="Pfam" id="PF22528">
    <property type="entry name" value="PRMT_C"/>
    <property type="match status" value="1"/>
</dbReference>
<dbReference type="GO" id="GO:0005829">
    <property type="term" value="C:cytosol"/>
    <property type="evidence" value="ECO:0007669"/>
    <property type="project" value="UniProtKB-SubCell"/>
</dbReference>
<dbReference type="InterPro" id="IPR013087">
    <property type="entry name" value="Znf_C2H2_type"/>
</dbReference>
<dbReference type="Proteomes" id="UP000078284">
    <property type="component" value="Chromosome 3"/>
</dbReference>
<feature type="domain" description="C2H2-type" evidence="14">
    <location>
        <begin position="53"/>
        <end position="74"/>
    </location>
</feature>
<dbReference type="Gene3D" id="2.70.160.11">
    <property type="entry name" value="Hnrnp arginine n-methyltransferase1"/>
    <property type="match status" value="1"/>
</dbReference>
<evidence type="ECO:0000256" key="3">
    <source>
        <dbReference type="ARBA" id="ARBA00022490"/>
    </source>
</evidence>
<evidence type="ECO:0000259" key="14">
    <source>
        <dbReference type="PROSITE" id="PS00028"/>
    </source>
</evidence>
<evidence type="ECO:0000256" key="1">
    <source>
        <dbReference type="ARBA" id="ARBA00004514"/>
    </source>
</evidence>
<dbReference type="FunFam" id="3.40.50.150:FF:000016">
    <property type="entry name" value="Protein arginine N-methyltransferase 6"/>
    <property type="match status" value="1"/>
</dbReference>
<keyword evidence="5 12" id="KW-0808">Transferase</keyword>
<reference evidence="16" key="1">
    <citation type="journal article" date="2016" name="Proc. Natl. Acad. Sci. U.S.A.">
        <title>Chromosome-level assembly of Arabidopsis thaliana Ler reveals the extent of translocation and inversion polymorphisms.</title>
        <authorList>
            <person name="Zapata L."/>
            <person name="Ding J."/>
            <person name="Willing E.M."/>
            <person name="Hartwig B."/>
            <person name="Bezdan D."/>
            <person name="Jiao W.B."/>
            <person name="Patel V."/>
            <person name="Velikkakam James G."/>
            <person name="Koornneef M."/>
            <person name="Ossowski S."/>
            <person name="Schneeberger K."/>
        </authorList>
    </citation>
    <scope>NUCLEOTIDE SEQUENCE [LARGE SCALE GENOMIC DNA]</scope>
    <source>
        <strain evidence="16">cv. Landsberg erecta</strain>
    </source>
</reference>
<feature type="compositionally biased region" description="Acidic residues" evidence="13">
    <location>
        <begin position="10"/>
        <end position="23"/>
    </location>
</feature>
<evidence type="ECO:0000256" key="8">
    <source>
        <dbReference type="ARBA" id="ARBA00022771"/>
    </source>
</evidence>
<keyword evidence="7" id="KW-0479">Metal-binding</keyword>
<dbReference type="Pfam" id="PF13649">
    <property type="entry name" value="Methyltransf_25"/>
    <property type="match status" value="1"/>
</dbReference>
<dbReference type="SUPFAM" id="SSF53335">
    <property type="entry name" value="S-adenosyl-L-methionine-dependent methyltransferases"/>
    <property type="match status" value="1"/>
</dbReference>
<organism evidence="15 16">
    <name type="scientific">Arabidopsis thaliana</name>
    <name type="common">Mouse-ear cress</name>
    <dbReference type="NCBI Taxonomy" id="3702"/>
    <lineage>
        <taxon>Eukaryota</taxon>
        <taxon>Viridiplantae</taxon>
        <taxon>Streptophyta</taxon>
        <taxon>Embryophyta</taxon>
        <taxon>Tracheophyta</taxon>
        <taxon>Spermatophyta</taxon>
        <taxon>Magnoliopsida</taxon>
        <taxon>eudicotyledons</taxon>
        <taxon>Gunneridae</taxon>
        <taxon>Pentapetalae</taxon>
        <taxon>rosids</taxon>
        <taxon>malvids</taxon>
        <taxon>Brassicales</taxon>
        <taxon>Brassicaceae</taxon>
        <taxon>Camelineae</taxon>
        <taxon>Arabidopsis</taxon>
    </lineage>
</organism>
<dbReference type="AlphaFoldDB" id="A0A178V905"/>
<dbReference type="PANTHER" id="PTHR11006:SF89">
    <property type="entry name" value="PROTEIN ARGININE N-METHYLTRANSFERASE 3-RELATED"/>
    <property type="match status" value="1"/>
</dbReference>
<keyword evidence="9" id="KW-0862">Zinc</keyword>
<evidence type="ECO:0000313" key="16">
    <source>
        <dbReference type="Proteomes" id="UP000078284"/>
    </source>
</evidence>
<dbReference type="InterPro" id="IPR041698">
    <property type="entry name" value="Methyltransf_25"/>
</dbReference>
<evidence type="ECO:0000256" key="7">
    <source>
        <dbReference type="ARBA" id="ARBA00022723"/>
    </source>
</evidence>
<dbReference type="GO" id="GO:0008270">
    <property type="term" value="F:zinc ion binding"/>
    <property type="evidence" value="ECO:0007669"/>
    <property type="project" value="UniProtKB-KW"/>
</dbReference>
<dbReference type="PROSITE" id="PS51678">
    <property type="entry name" value="SAM_MT_PRMT"/>
    <property type="match status" value="1"/>
</dbReference>
<dbReference type="Pfam" id="PF21137">
    <property type="entry name" value="ANM3_C2H2_Zf"/>
    <property type="match status" value="1"/>
</dbReference>
<comment type="catalytic activity">
    <reaction evidence="10">
        <text>L-arginyl-[protein] + 2 S-adenosyl-L-methionine = N(omega),N(omega)-dimethyl-L-arginyl-[protein] + 2 S-adenosyl-L-homocysteine + 2 H(+)</text>
        <dbReference type="Rhea" id="RHEA:48096"/>
        <dbReference type="Rhea" id="RHEA-COMP:10532"/>
        <dbReference type="Rhea" id="RHEA-COMP:11991"/>
        <dbReference type="ChEBI" id="CHEBI:15378"/>
        <dbReference type="ChEBI" id="CHEBI:29965"/>
        <dbReference type="ChEBI" id="CHEBI:57856"/>
        <dbReference type="ChEBI" id="CHEBI:59789"/>
        <dbReference type="ChEBI" id="CHEBI:61897"/>
        <dbReference type="EC" id="2.1.1.319"/>
    </reaction>
    <physiologicalReaction direction="left-to-right" evidence="10">
        <dbReference type="Rhea" id="RHEA:48097"/>
    </physiologicalReaction>
</comment>
<dbReference type="PROSITE" id="PS00028">
    <property type="entry name" value="ZINC_FINGER_C2H2_1"/>
    <property type="match status" value="1"/>
</dbReference>
<comment type="subcellular location">
    <subcellularLocation>
        <location evidence="1">Cytoplasm</location>
        <location evidence="1">Cytosol</location>
    </subcellularLocation>
</comment>
<dbReference type="CDD" id="cd02440">
    <property type="entry name" value="AdoMet_MTases"/>
    <property type="match status" value="1"/>
</dbReference>
<dbReference type="PANTHER" id="PTHR11006">
    <property type="entry name" value="PROTEIN ARGININE N-METHYLTRANSFERASE"/>
    <property type="match status" value="1"/>
</dbReference>
<feature type="region of interest" description="Disordered" evidence="13">
    <location>
        <begin position="1"/>
        <end position="46"/>
    </location>
</feature>
<comment type="catalytic activity">
    <reaction evidence="11">
        <text>L-arginyl-[protein] + S-adenosyl-L-methionine = N(omega)-methyl-L-arginyl-[protein] + S-adenosyl-L-homocysteine + H(+)</text>
        <dbReference type="Rhea" id="RHEA:48100"/>
        <dbReference type="Rhea" id="RHEA-COMP:10532"/>
        <dbReference type="Rhea" id="RHEA-COMP:11990"/>
        <dbReference type="ChEBI" id="CHEBI:15378"/>
        <dbReference type="ChEBI" id="CHEBI:29965"/>
        <dbReference type="ChEBI" id="CHEBI:57856"/>
        <dbReference type="ChEBI" id="CHEBI:59789"/>
        <dbReference type="ChEBI" id="CHEBI:65280"/>
    </reaction>
    <physiologicalReaction direction="left-to-right" evidence="11">
        <dbReference type="Rhea" id="RHEA:48101"/>
    </physiologicalReaction>
</comment>
<evidence type="ECO:0000256" key="10">
    <source>
        <dbReference type="ARBA" id="ARBA00047384"/>
    </source>
</evidence>
<comment type="caution">
    <text evidence="15">The sequence shown here is derived from an EMBL/GenBank/DDBJ whole genome shotgun (WGS) entry which is preliminary data.</text>
</comment>
<evidence type="ECO:0000256" key="9">
    <source>
        <dbReference type="ARBA" id="ARBA00022833"/>
    </source>
</evidence>
<dbReference type="InterPro" id="IPR025799">
    <property type="entry name" value="Arg_MeTrfase"/>
</dbReference>
<dbReference type="InterPro" id="IPR029063">
    <property type="entry name" value="SAM-dependent_MTases_sf"/>
</dbReference>
<evidence type="ECO:0000256" key="12">
    <source>
        <dbReference type="PROSITE-ProRule" id="PRU01015"/>
    </source>
</evidence>
<dbReference type="InterPro" id="IPR055135">
    <property type="entry name" value="PRMT_dom"/>
</dbReference>
<dbReference type="SUPFAM" id="SSF57667">
    <property type="entry name" value="beta-beta-alpha zinc fingers"/>
    <property type="match status" value="1"/>
</dbReference>
<dbReference type="GO" id="GO:0035242">
    <property type="term" value="F:protein-arginine omega-N asymmetric methyltransferase activity"/>
    <property type="evidence" value="ECO:0007669"/>
    <property type="project" value="UniProtKB-EC"/>
</dbReference>
<evidence type="ECO:0000256" key="11">
    <source>
        <dbReference type="ARBA" id="ARBA00049303"/>
    </source>
</evidence>
<dbReference type="InterPro" id="IPR049482">
    <property type="entry name" value="ANM3-like_C2H2_Zf"/>
</dbReference>
<evidence type="ECO:0000256" key="13">
    <source>
        <dbReference type="SAM" id="MobiDB-lite"/>
    </source>
</evidence>
<name>A0A178V905_ARATH</name>
<dbReference type="EMBL" id="LUHQ01000003">
    <property type="protein sequence ID" value="OAP02168.1"/>
    <property type="molecule type" value="Genomic_DNA"/>
</dbReference>
<gene>
    <name evidence="15" type="ordered locus">AXX17_At3g12300</name>
</gene>